<evidence type="ECO:0000313" key="3">
    <source>
        <dbReference type="Proteomes" id="UP000289152"/>
    </source>
</evidence>
<organism evidence="2 3">
    <name type="scientific">Tremella mesenterica</name>
    <name type="common">Jelly fungus</name>
    <dbReference type="NCBI Taxonomy" id="5217"/>
    <lineage>
        <taxon>Eukaryota</taxon>
        <taxon>Fungi</taxon>
        <taxon>Dikarya</taxon>
        <taxon>Basidiomycota</taxon>
        <taxon>Agaricomycotina</taxon>
        <taxon>Tremellomycetes</taxon>
        <taxon>Tremellales</taxon>
        <taxon>Tremellaceae</taxon>
        <taxon>Tremella</taxon>
    </lineage>
</organism>
<gene>
    <name evidence="2" type="ORF">M231_02526</name>
</gene>
<accession>A0A4Q1BQY6</accession>
<feature type="region of interest" description="Disordered" evidence="1">
    <location>
        <begin position="386"/>
        <end position="409"/>
    </location>
</feature>
<proteinExistence type="predicted"/>
<dbReference type="STRING" id="5217.A0A4Q1BQY6"/>
<dbReference type="InParanoid" id="A0A4Q1BQY6"/>
<reference evidence="2 3" key="1">
    <citation type="submission" date="2016-06" db="EMBL/GenBank/DDBJ databases">
        <title>Evolution of pathogenesis and genome organization in the Tremellales.</title>
        <authorList>
            <person name="Cuomo C."/>
            <person name="Litvintseva A."/>
            <person name="Heitman J."/>
            <person name="Chen Y."/>
            <person name="Sun S."/>
            <person name="Springer D."/>
            <person name="Dromer F."/>
            <person name="Young S."/>
            <person name="Zeng Q."/>
            <person name="Chapman S."/>
            <person name="Gujja S."/>
            <person name="Saif S."/>
            <person name="Birren B."/>
        </authorList>
    </citation>
    <scope>NUCLEOTIDE SEQUENCE [LARGE SCALE GENOMIC DNA]</scope>
    <source>
        <strain evidence="2 3">ATCC 28783</strain>
    </source>
</reference>
<feature type="compositionally biased region" description="Basic and acidic residues" evidence="1">
    <location>
        <begin position="467"/>
        <end position="487"/>
    </location>
</feature>
<comment type="caution">
    <text evidence="2">The sequence shown here is derived from an EMBL/GenBank/DDBJ whole genome shotgun (WGS) entry which is preliminary data.</text>
</comment>
<feature type="region of interest" description="Disordered" evidence="1">
    <location>
        <begin position="269"/>
        <end position="309"/>
    </location>
</feature>
<evidence type="ECO:0000256" key="1">
    <source>
        <dbReference type="SAM" id="MobiDB-lite"/>
    </source>
</evidence>
<feature type="region of interest" description="Disordered" evidence="1">
    <location>
        <begin position="434"/>
        <end position="612"/>
    </location>
</feature>
<feature type="compositionally biased region" description="Acidic residues" evidence="1">
    <location>
        <begin position="681"/>
        <end position="693"/>
    </location>
</feature>
<dbReference type="EMBL" id="SDIL01000021">
    <property type="protein sequence ID" value="RXK40252.1"/>
    <property type="molecule type" value="Genomic_DNA"/>
</dbReference>
<feature type="compositionally biased region" description="Acidic residues" evidence="1">
    <location>
        <begin position="488"/>
        <end position="501"/>
    </location>
</feature>
<evidence type="ECO:0000313" key="2">
    <source>
        <dbReference type="EMBL" id="RXK40252.1"/>
    </source>
</evidence>
<dbReference type="AlphaFoldDB" id="A0A4Q1BQY6"/>
<feature type="compositionally biased region" description="Low complexity" evidence="1">
    <location>
        <begin position="551"/>
        <end position="574"/>
    </location>
</feature>
<dbReference type="Proteomes" id="UP000289152">
    <property type="component" value="Unassembled WGS sequence"/>
</dbReference>
<name>A0A4Q1BQY6_TREME</name>
<sequence>MTGLRETFTHSPHQGTSAPFTFRCKCLNVRAQVWTTSDAGSGSKGDDQGRTERTWIPDSSEEARFPEYLGWEFEQPERGRSGVPANERSWMEQRGPAWRICLLCGVRLYKNDHVSAGNPGVKDDWVEVDRQSGIRYGTDLDNIPPNKILPFSSLLLDIPSTSNFGRPPHPSTPVPYPPVENGHSSSSLSLIPPVQDPFFLPPPFIPSHPYLRDLCGRAVDFLKDSHERYEDDVREYIYRKSQEMRALEEGVRSEVELLWTKYVEGPGKGELIRDRSRSSSQVGSRLDRQSSRDFEPKQKPAQVAEAKIPGSRNPIAVAAATSMSSVPASGSSLLSRSLTANAFHAPVPAHVSDVTHNPMGQLYRGKNSEAKSVAMSHVFSTLDNVMGGSKRRSVSRERDTDVDEEKDLHGKDSWIDSERALLNKLDGGHVEAMGTVDEESSGLGRTPRPTDVKTLGETRKGKARPKVTFEEPIVEREQREPVDKPLIDDDEEYVFDLELDDSPSSSPTDDPDSSPRPFSPPHTVSRTRNMVEANLSETFAANAPSHRAAWRQQSRRSSYMNTQQSLSSSSTSNSAEEEQEEEMISKLATSMPVSIIMPPRRLPPKERKTSLSDRQGILVPPLIIAMRERGIQPQPQSESNEGERIGRGNRISVGPRSASASREREKNKGYGADPGPMFESLADEGSDGEEEEMGTLRDNRNFIPPHVIARRESMEVPDVGWRSMADG</sequence>
<dbReference type="VEuPathDB" id="FungiDB:TREMEDRAFT_69793"/>
<feature type="region of interest" description="Disordered" evidence="1">
    <location>
        <begin position="629"/>
        <end position="701"/>
    </location>
</feature>
<feature type="compositionally biased region" description="Basic and acidic residues" evidence="1">
    <location>
        <begin position="448"/>
        <end position="460"/>
    </location>
</feature>
<feature type="compositionally biased region" description="Basic and acidic residues" evidence="1">
    <location>
        <begin position="285"/>
        <end position="298"/>
    </location>
</feature>
<dbReference type="OrthoDB" id="2563191at2759"/>
<protein>
    <submittedName>
        <fullName evidence="2">Uncharacterized protein</fullName>
    </submittedName>
</protein>
<keyword evidence="3" id="KW-1185">Reference proteome</keyword>